<dbReference type="InterPro" id="IPR023198">
    <property type="entry name" value="PGP-like_dom2"/>
</dbReference>
<organism evidence="1 2">
    <name type="scientific">Thermobifida cellulosilytica TB100</name>
    <dbReference type="NCBI Taxonomy" id="665004"/>
    <lineage>
        <taxon>Bacteria</taxon>
        <taxon>Bacillati</taxon>
        <taxon>Actinomycetota</taxon>
        <taxon>Actinomycetes</taxon>
        <taxon>Streptosporangiales</taxon>
        <taxon>Nocardiopsidaceae</taxon>
        <taxon>Thermobifida</taxon>
    </lineage>
</organism>
<dbReference type="OrthoDB" id="9781769at2"/>
<dbReference type="EMBL" id="LGEM01000020">
    <property type="protein sequence ID" value="KUP97761.1"/>
    <property type="molecule type" value="Genomic_DNA"/>
</dbReference>
<dbReference type="InterPro" id="IPR050155">
    <property type="entry name" value="HAD-like_hydrolase_sf"/>
</dbReference>
<evidence type="ECO:0000313" key="2">
    <source>
        <dbReference type="Proteomes" id="UP000074382"/>
    </source>
</evidence>
<keyword evidence="2" id="KW-1185">Reference proteome</keyword>
<protein>
    <recommendedName>
        <fullName evidence="3">Haloacid dehalogenase</fullName>
    </recommendedName>
</protein>
<evidence type="ECO:0000313" key="1">
    <source>
        <dbReference type="EMBL" id="KUP97761.1"/>
    </source>
</evidence>
<dbReference type="PANTHER" id="PTHR43434:SF1">
    <property type="entry name" value="PHOSPHOGLYCOLATE PHOSPHATASE"/>
    <property type="match status" value="1"/>
</dbReference>
<dbReference type="STRING" id="665004.AC529_04720"/>
<dbReference type="Gene3D" id="1.10.150.240">
    <property type="entry name" value="Putative phosphatase, domain 2"/>
    <property type="match status" value="1"/>
</dbReference>
<comment type="caution">
    <text evidence="1">The sequence shown here is derived from an EMBL/GenBank/DDBJ whole genome shotgun (WGS) entry which is preliminary data.</text>
</comment>
<dbReference type="Proteomes" id="UP000074382">
    <property type="component" value="Unassembled WGS sequence"/>
</dbReference>
<dbReference type="Gene3D" id="3.40.50.1000">
    <property type="entry name" value="HAD superfamily/HAD-like"/>
    <property type="match status" value="1"/>
</dbReference>
<proteinExistence type="predicted"/>
<dbReference type="PANTHER" id="PTHR43434">
    <property type="entry name" value="PHOSPHOGLYCOLATE PHOSPHATASE"/>
    <property type="match status" value="1"/>
</dbReference>
<gene>
    <name evidence="1" type="ORF">AC529_04720</name>
</gene>
<reference evidence="2" key="1">
    <citation type="journal article" date="2017" name="Acta Aliment.">
        <title>Plant polysaccharide degrading enzyme system of Thermpbifida cellulosilytica TB100 revealed by de novo genome project data.</title>
        <authorList>
            <person name="Toth A."/>
            <person name="Baka E."/>
            <person name="Luzics S."/>
            <person name="Bata-Vidacs I."/>
            <person name="Nagy I."/>
            <person name="Balint B."/>
            <person name="Herceg R."/>
            <person name="Olasz F."/>
            <person name="Wilk T."/>
            <person name="Nagy T."/>
            <person name="Kriszt B."/>
            <person name="Nagy I."/>
            <person name="Kukolya J."/>
        </authorList>
    </citation>
    <scope>NUCLEOTIDE SEQUENCE [LARGE SCALE GENOMIC DNA]</scope>
    <source>
        <strain evidence="2">TB100</strain>
    </source>
</reference>
<evidence type="ECO:0008006" key="3">
    <source>
        <dbReference type="Google" id="ProtNLM"/>
    </source>
</evidence>
<sequence length="263" mass="27554">MVKSVEEVHIWTISSPGLVLWDIDNTLVSTTDYDRHAYRTVVKRLTGRDAAALPPSGAGRSEHATLRELLRANGVTGTDLDRLLPDATALLRRLLTRDPAGMRAAGRVLPGAPEAMEAVARLTGAVGVATGNLREVARAKLRAFGLDHLVDWRLSGCAEDGATKTQLVRHVQRNAARLGLGSFSRRTTVLIGDARTDAAAGGDGAAAVLGVTTGRTDREALKAAGADLVLADLSDTAAVVAAVRRLLTASGQHPSERPSGLPA</sequence>
<dbReference type="GO" id="GO:0006281">
    <property type="term" value="P:DNA repair"/>
    <property type="evidence" value="ECO:0007669"/>
    <property type="project" value="TreeGrafter"/>
</dbReference>
<dbReference type="SFLD" id="SFLDS00003">
    <property type="entry name" value="Haloacid_Dehalogenase"/>
    <property type="match status" value="1"/>
</dbReference>
<dbReference type="InterPro" id="IPR036412">
    <property type="entry name" value="HAD-like_sf"/>
</dbReference>
<dbReference type="Pfam" id="PF00702">
    <property type="entry name" value="Hydrolase"/>
    <property type="match status" value="1"/>
</dbReference>
<dbReference type="GO" id="GO:0008967">
    <property type="term" value="F:phosphoglycolate phosphatase activity"/>
    <property type="evidence" value="ECO:0007669"/>
    <property type="project" value="TreeGrafter"/>
</dbReference>
<dbReference type="InterPro" id="IPR023214">
    <property type="entry name" value="HAD_sf"/>
</dbReference>
<dbReference type="AlphaFoldDB" id="A0A147KKL1"/>
<accession>A0A147KKL1</accession>
<dbReference type="SFLD" id="SFLDG01129">
    <property type="entry name" value="C1.5:_HAD__Beta-PGM__Phosphata"/>
    <property type="match status" value="1"/>
</dbReference>
<name>A0A147KKL1_THECS</name>
<dbReference type="PATRIC" id="fig|665004.4.peg.1710"/>
<dbReference type="SUPFAM" id="SSF56784">
    <property type="entry name" value="HAD-like"/>
    <property type="match status" value="1"/>
</dbReference>